<dbReference type="InterPro" id="IPR028973">
    <property type="entry name" value="PhnB-like"/>
</dbReference>
<dbReference type="InterPro" id="IPR029068">
    <property type="entry name" value="Glyas_Bleomycin-R_OHBP_Dase"/>
</dbReference>
<evidence type="ECO:0000313" key="3">
    <source>
        <dbReference type="EMBL" id="KAA9027424.1"/>
    </source>
</evidence>
<accession>A0A5J5I1L2</accession>
<evidence type="ECO:0000313" key="5">
    <source>
        <dbReference type="Proteomes" id="UP000326364"/>
    </source>
</evidence>
<gene>
    <name evidence="3" type="ORF">F4U95_17045</name>
    <name evidence="2" type="ORF">F4U96_16920</name>
</gene>
<proteinExistence type="predicted"/>
<dbReference type="EMBL" id="VYQB01000013">
    <property type="protein sequence ID" value="KAA9014335.1"/>
    <property type="molecule type" value="Genomic_DNA"/>
</dbReference>
<dbReference type="Proteomes" id="UP000326364">
    <property type="component" value="Unassembled WGS sequence"/>
</dbReference>
<sequence length="138" mass="15218">MTLAVTTHLNFRGQARAALDFYKQIFGGEQALMTYAAMGQPELGHSPDHIIWGQVVADDGFRIMAFDVRAGQDHDAGTNAFYVSLRGSSMDEIRQRWAGLAEGATIQQPMAPSAWSPLYGMLTDRFGVIWIVDVDPRA</sequence>
<dbReference type="Proteomes" id="UP000325933">
    <property type="component" value="Unassembled WGS sequence"/>
</dbReference>
<keyword evidence="5" id="KW-1185">Reference proteome</keyword>
<evidence type="ECO:0000259" key="1">
    <source>
        <dbReference type="Pfam" id="PF00903"/>
    </source>
</evidence>
<protein>
    <submittedName>
        <fullName evidence="3">VOC family protein</fullName>
    </submittedName>
</protein>
<dbReference type="PANTHER" id="PTHR33990:SF1">
    <property type="entry name" value="PROTEIN YJDN"/>
    <property type="match status" value="1"/>
</dbReference>
<feature type="domain" description="Glyoxalase/fosfomycin resistance/dioxygenase" evidence="1">
    <location>
        <begin position="12"/>
        <end position="130"/>
    </location>
</feature>
<dbReference type="AlphaFoldDB" id="A0A5J5I1L2"/>
<dbReference type="EMBL" id="VYQA01000013">
    <property type="protein sequence ID" value="KAA9027424.1"/>
    <property type="molecule type" value="Genomic_DNA"/>
</dbReference>
<name>A0A5J5I1L2_9SPHN</name>
<dbReference type="SUPFAM" id="SSF54593">
    <property type="entry name" value="Glyoxalase/Bleomycin resistance protein/Dihydroxybiphenyl dioxygenase"/>
    <property type="match status" value="1"/>
</dbReference>
<organism evidence="3 4">
    <name type="scientific">Sphingobium limneticum</name>
    <dbReference type="NCBI Taxonomy" id="1007511"/>
    <lineage>
        <taxon>Bacteria</taxon>
        <taxon>Pseudomonadati</taxon>
        <taxon>Pseudomonadota</taxon>
        <taxon>Alphaproteobacteria</taxon>
        <taxon>Sphingomonadales</taxon>
        <taxon>Sphingomonadaceae</taxon>
        <taxon>Sphingobium</taxon>
    </lineage>
</organism>
<reference evidence="4 5" key="1">
    <citation type="submission" date="2019-09" db="EMBL/GenBank/DDBJ databases">
        <authorList>
            <person name="Feng G."/>
        </authorList>
    </citation>
    <scope>NUCLEOTIDE SEQUENCE [LARGE SCALE GENOMIC DNA]</scope>
    <source>
        <strain evidence="3 4">KACC 19283</strain>
        <strain evidence="2 5">KACC 19284</strain>
    </source>
</reference>
<dbReference type="CDD" id="cd06588">
    <property type="entry name" value="PhnB_like"/>
    <property type="match status" value="1"/>
</dbReference>
<evidence type="ECO:0000313" key="4">
    <source>
        <dbReference type="Proteomes" id="UP000325933"/>
    </source>
</evidence>
<evidence type="ECO:0000313" key="2">
    <source>
        <dbReference type="EMBL" id="KAA9014335.1"/>
    </source>
</evidence>
<comment type="caution">
    <text evidence="3">The sequence shown here is derived from an EMBL/GenBank/DDBJ whole genome shotgun (WGS) entry which is preliminary data.</text>
</comment>
<dbReference type="RefSeq" id="WP_150426529.1">
    <property type="nucleotide sequence ID" value="NZ_VYQA01000013.1"/>
</dbReference>
<dbReference type="Gene3D" id="3.10.180.10">
    <property type="entry name" value="2,3-Dihydroxybiphenyl 1,2-Dioxygenase, domain 1"/>
    <property type="match status" value="1"/>
</dbReference>
<dbReference type="PANTHER" id="PTHR33990">
    <property type="entry name" value="PROTEIN YJDN-RELATED"/>
    <property type="match status" value="1"/>
</dbReference>
<dbReference type="Pfam" id="PF00903">
    <property type="entry name" value="Glyoxalase"/>
    <property type="match status" value="1"/>
</dbReference>
<dbReference type="InterPro" id="IPR004360">
    <property type="entry name" value="Glyas_Fos-R_dOase_dom"/>
</dbReference>